<dbReference type="FunFam" id="3.30.1550.10:FF:000002">
    <property type="entry name" value="60S ribosomal protein L12"/>
    <property type="match status" value="1"/>
</dbReference>
<accession>A0AAV7KNE0</accession>
<keyword evidence="8" id="KW-1185">Reference proteome</keyword>
<dbReference type="HAMAP" id="MF_00736">
    <property type="entry name" value="Ribosomal_uL11"/>
    <property type="match status" value="1"/>
</dbReference>
<dbReference type="Proteomes" id="UP001165289">
    <property type="component" value="Unassembled WGS sequence"/>
</dbReference>
<dbReference type="InterPro" id="IPR000911">
    <property type="entry name" value="Ribosomal_uL11"/>
</dbReference>
<organism evidence="7 8">
    <name type="scientific">Oopsacas minuta</name>
    <dbReference type="NCBI Taxonomy" id="111878"/>
    <lineage>
        <taxon>Eukaryota</taxon>
        <taxon>Metazoa</taxon>
        <taxon>Porifera</taxon>
        <taxon>Hexactinellida</taxon>
        <taxon>Hexasterophora</taxon>
        <taxon>Lyssacinosida</taxon>
        <taxon>Leucopsacidae</taxon>
        <taxon>Oopsacas</taxon>
    </lineage>
</organism>
<keyword evidence="3 4" id="KW-0687">Ribonucleoprotein</keyword>
<dbReference type="PANTHER" id="PTHR11661">
    <property type="entry name" value="60S RIBOSOMAL PROTEIN L12"/>
    <property type="match status" value="1"/>
</dbReference>
<evidence type="ECO:0008006" key="9">
    <source>
        <dbReference type="Google" id="ProtNLM"/>
    </source>
</evidence>
<dbReference type="Gene3D" id="3.30.1550.10">
    <property type="entry name" value="Ribosomal protein L11/L12, N-terminal domain"/>
    <property type="match status" value="1"/>
</dbReference>
<feature type="domain" description="Large ribosomal subunit protein uL11 C-terminal" evidence="5">
    <location>
        <begin position="74"/>
        <end position="143"/>
    </location>
</feature>
<evidence type="ECO:0000256" key="2">
    <source>
        <dbReference type="ARBA" id="ARBA00022980"/>
    </source>
</evidence>
<dbReference type="SUPFAM" id="SSF46906">
    <property type="entry name" value="Ribosomal protein L11, C-terminal domain"/>
    <property type="match status" value="1"/>
</dbReference>
<evidence type="ECO:0000313" key="7">
    <source>
        <dbReference type="EMBL" id="KAI6661369.1"/>
    </source>
</evidence>
<gene>
    <name evidence="7" type="ORF">LOD99_9952</name>
</gene>
<keyword evidence="2 4" id="KW-0689">Ribosomal protein</keyword>
<dbReference type="InterPro" id="IPR020783">
    <property type="entry name" value="Ribosomal_uL11_C"/>
</dbReference>
<dbReference type="InterPro" id="IPR020784">
    <property type="entry name" value="Ribosomal_uL11_N"/>
</dbReference>
<dbReference type="Pfam" id="PF00298">
    <property type="entry name" value="Ribosomal_L11"/>
    <property type="match status" value="1"/>
</dbReference>
<evidence type="ECO:0000256" key="4">
    <source>
        <dbReference type="RuleBase" id="RU003978"/>
    </source>
</evidence>
<dbReference type="PANTHER" id="PTHR11661:SF2">
    <property type="entry name" value="LARGE RIBOSOMAL SUBUNIT PROTEIN UL11"/>
    <property type="match status" value="1"/>
</dbReference>
<dbReference type="GO" id="GO:0070180">
    <property type="term" value="F:large ribosomal subunit rRNA binding"/>
    <property type="evidence" value="ECO:0007669"/>
    <property type="project" value="TreeGrafter"/>
</dbReference>
<evidence type="ECO:0000259" key="5">
    <source>
        <dbReference type="Pfam" id="PF00298"/>
    </source>
</evidence>
<proteinExistence type="inferred from homology"/>
<evidence type="ECO:0000313" key="8">
    <source>
        <dbReference type="Proteomes" id="UP001165289"/>
    </source>
</evidence>
<dbReference type="InterPro" id="IPR036769">
    <property type="entry name" value="Ribosomal_uL11_C_sf"/>
</dbReference>
<dbReference type="GO" id="GO:0003735">
    <property type="term" value="F:structural constituent of ribosome"/>
    <property type="evidence" value="ECO:0007669"/>
    <property type="project" value="InterPro"/>
</dbReference>
<dbReference type="AlphaFoldDB" id="A0AAV7KNE0"/>
<evidence type="ECO:0000259" key="6">
    <source>
        <dbReference type="Pfam" id="PF03946"/>
    </source>
</evidence>
<evidence type="ECO:0000256" key="1">
    <source>
        <dbReference type="ARBA" id="ARBA00010537"/>
    </source>
</evidence>
<dbReference type="InterPro" id="IPR036796">
    <property type="entry name" value="Ribosomal_uL11_N_sf"/>
</dbReference>
<comment type="caution">
    <text evidence="7">The sequence shown here is derived from an EMBL/GenBank/DDBJ whole genome shotgun (WGS) entry which is preliminary data.</text>
</comment>
<evidence type="ECO:0000256" key="3">
    <source>
        <dbReference type="ARBA" id="ARBA00023274"/>
    </source>
</evidence>
<dbReference type="GO" id="GO:0022625">
    <property type="term" value="C:cytosolic large ribosomal subunit"/>
    <property type="evidence" value="ECO:0007669"/>
    <property type="project" value="TreeGrafter"/>
</dbReference>
<dbReference type="CDD" id="cd00349">
    <property type="entry name" value="Ribosomal_L11"/>
    <property type="match status" value="1"/>
</dbReference>
<dbReference type="SMART" id="SM00649">
    <property type="entry name" value="RL11"/>
    <property type="match status" value="1"/>
</dbReference>
<feature type="domain" description="Large ribosomal subunit protein uL11 N-terminal" evidence="6">
    <location>
        <begin position="13"/>
        <end position="69"/>
    </location>
</feature>
<dbReference type="SUPFAM" id="SSF54747">
    <property type="entry name" value="Ribosomal L11/L12e N-terminal domain"/>
    <property type="match status" value="1"/>
</dbReference>
<dbReference type="Pfam" id="PF03946">
    <property type="entry name" value="Ribosomal_L11_N"/>
    <property type="match status" value="1"/>
</dbReference>
<sequence>MPPKLDPTEVKIIYVRAVGGESGNSATLAPKIGPLGLAPKKVGEDISKCTQAYKGLRVTVKLTIQNRQAQVEIEPSASTLIIHALKEPARDRKKVKNIRHAGNLTLDQIKEIAHSLEYKSLSKSFTGTVLQVLGTAQSVGCNVEKRTPREIIEAIRAGDIDVES</sequence>
<dbReference type="EMBL" id="JAKMXF010000012">
    <property type="protein sequence ID" value="KAI6661369.1"/>
    <property type="molecule type" value="Genomic_DNA"/>
</dbReference>
<dbReference type="GO" id="GO:0006412">
    <property type="term" value="P:translation"/>
    <property type="evidence" value="ECO:0007669"/>
    <property type="project" value="InterPro"/>
</dbReference>
<dbReference type="Gene3D" id="1.10.10.250">
    <property type="entry name" value="Ribosomal protein L11, C-terminal domain"/>
    <property type="match status" value="1"/>
</dbReference>
<name>A0AAV7KNE0_9METZ</name>
<comment type="similarity">
    <text evidence="1 4">Belongs to the universal ribosomal protein uL11 family.</text>
</comment>
<reference evidence="7 8" key="1">
    <citation type="journal article" date="2023" name="BMC Biol.">
        <title>The compact genome of the sponge Oopsacas minuta (Hexactinellida) is lacking key metazoan core genes.</title>
        <authorList>
            <person name="Santini S."/>
            <person name="Schenkelaars Q."/>
            <person name="Jourda C."/>
            <person name="Duchesne M."/>
            <person name="Belahbib H."/>
            <person name="Rocher C."/>
            <person name="Selva M."/>
            <person name="Riesgo A."/>
            <person name="Vervoort M."/>
            <person name="Leys S.P."/>
            <person name="Kodjabachian L."/>
            <person name="Le Bivic A."/>
            <person name="Borchiellini C."/>
            <person name="Claverie J.M."/>
            <person name="Renard E."/>
        </authorList>
    </citation>
    <scope>NUCLEOTIDE SEQUENCE [LARGE SCALE GENOMIC DNA]</scope>
    <source>
        <strain evidence="7">SPO-2</strain>
    </source>
</reference>
<protein>
    <recommendedName>
        <fullName evidence="9">60S ribosomal protein L12</fullName>
    </recommendedName>
</protein>